<keyword evidence="4" id="KW-1185">Reference proteome</keyword>
<proteinExistence type="predicted"/>
<evidence type="ECO:0000313" key="3">
    <source>
        <dbReference type="EMBL" id="KAH3794172.1"/>
    </source>
</evidence>
<dbReference type="PROSITE" id="PS50119">
    <property type="entry name" value="ZF_BBOX"/>
    <property type="match status" value="1"/>
</dbReference>
<keyword evidence="1" id="KW-0862">Zinc</keyword>
<evidence type="ECO:0000259" key="2">
    <source>
        <dbReference type="PROSITE" id="PS50119"/>
    </source>
</evidence>
<reference evidence="3" key="1">
    <citation type="journal article" date="2019" name="bioRxiv">
        <title>The Genome of the Zebra Mussel, Dreissena polymorpha: A Resource for Invasive Species Research.</title>
        <authorList>
            <person name="McCartney M.A."/>
            <person name="Auch B."/>
            <person name="Kono T."/>
            <person name="Mallez S."/>
            <person name="Zhang Y."/>
            <person name="Obille A."/>
            <person name="Becker A."/>
            <person name="Abrahante J.E."/>
            <person name="Garbe J."/>
            <person name="Badalamenti J.P."/>
            <person name="Herman A."/>
            <person name="Mangelson H."/>
            <person name="Liachko I."/>
            <person name="Sullivan S."/>
            <person name="Sone E.D."/>
            <person name="Koren S."/>
            <person name="Silverstein K.A.T."/>
            <person name="Beckman K.B."/>
            <person name="Gohl D.M."/>
        </authorList>
    </citation>
    <scope>NUCLEOTIDE SEQUENCE</scope>
    <source>
        <strain evidence="3">Duluth1</strain>
        <tissue evidence="3">Whole animal</tissue>
    </source>
</reference>
<dbReference type="SUPFAM" id="SSF63829">
    <property type="entry name" value="Calcium-dependent phosphotriesterase"/>
    <property type="match status" value="1"/>
</dbReference>
<evidence type="ECO:0000256" key="1">
    <source>
        <dbReference type="PROSITE-ProRule" id="PRU00024"/>
    </source>
</evidence>
<sequence>MATVSISTFGMSPNGDKDYCCSSCENRSIGVIAEFYCETCLEFLCGKCFELHDRLFNTHLLHARNTLSKWPLSKKVVEFLYKCEVHNDRNIEKFCAVHGELCCTFGSCLNHSHCTELRNVSEASETQPTDLQSAKIQSLLEPLKCLKNRQEANMQSMQGTYVEYERYMIKEMRKNIYSFISNCEHETNGHAKEDPRIKVNSILTDFDHCAVKEMKDEVMSLNNSIRSAIQYCILLQNDLTQLNEYMQKIRDNKELCVIVNIKCQHKIQQTLAVLGQSGQVFTVKVKSKHDVIISSDSDTCHITCICVLPDGHVLVTDNINKKVKLLNKQYQVICHWDALTTPWCICQITPSVVVVTLDDDTIHEVQFLSVETAQLVPVRKFTLLHVCRGIAHNQGDLFVTADTIQVHTKWKTVQQTIRRYIRFLDSYPVCCESHWGQVVHNKP</sequence>
<dbReference type="InterPro" id="IPR000315">
    <property type="entry name" value="Znf_B-box"/>
</dbReference>
<name>A0A9D4F9H5_DREPO</name>
<organism evidence="3 4">
    <name type="scientific">Dreissena polymorpha</name>
    <name type="common">Zebra mussel</name>
    <name type="synonym">Mytilus polymorpha</name>
    <dbReference type="NCBI Taxonomy" id="45954"/>
    <lineage>
        <taxon>Eukaryota</taxon>
        <taxon>Metazoa</taxon>
        <taxon>Spiralia</taxon>
        <taxon>Lophotrochozoa</taxon>
        <taxon>Mollusca</taxon>
        <taxon>Bivalvia</taxon>
        <taxon>Autobranchia</taxon>
        <taxon>Heteroconchia</taxon>
        <taxon>Euheterodonta</taxon>
        <taxon>Imparidentia</taxon>
        <taxon>Neoheterodontei</taxon>
        <taxon>Myida</taxon>
        <taxon>Dreissenoidea</taxon>
        <taxon>Dreissenidae</taxon>
        <taxon>Dreissena</taxon>
    </lineage>
</organism>
<dbReference type="Proteomes" id="UP000828390">
    <property type="component" value="Unassembled WGS sequence"/>
</dbReference>
<dbReference type="AlphaFoldDB" id="A0A9D4F9H5"/>
<reference evidence="3" key="2">
    <citation type="submission" date="2020-11" db="EMBL/GenBank/DDBJ databases">
        <authorList>
            <person name="McCartney M.A."/>
            <person name="Auch B."/>
            <person name="Kono T."/>
            <person name="Mallez S."/>
            <person name="Becker A."/>
            <person name="Gohl D.M."/>
            <person name="Silverstein K.A.T."/>
            <person name="Koren S."/>
            <person name="Bechman K.B."/>
            <person name="Herman A."/>
            <person name="Abrahante J.E."/>
            <person name="Garbe J."/>
        </authorList>
    </citation>
    <scope>NUCLEOTIDE SEQUENCE</scope>
    <source>
        <strain evidence="3">Duluth1</strain>
        <tissue evidence="3">Whole animal</tissue>
    </source>
</reference>
<accession>A0A9D4F9H5</accession>
<evidence type="ECO:0000313" key="4">
    <source>
        <dbReference type="Proteomes" id="UP000828390"/>
    </source>
</evidence>
<dbReference type="InterPro" id="IPR011042">
    <property type="entry name" value="6-blade_b-propeller_TolB-like"/>
</dbReference>
<dbReference type="GO" id="GO:0008270">
    <property type="term" value="F:zinc ion binding"/>
    <property type="evidence" value="ECO:0007669"/>
    <property type="project" value="UniProtKB-KW"/>
</dbReference>
<keyword evidence="1" id="KW-0863">Zinc-finger</keyword>
<dbReference type="Gene3D" id="2.120.10.30">
    <property type="entry name" value="TolB, C-terminal domain"/>
    <property type="match status" value="1"/>
</dbReference>
<keyword evidence="1" id="KW-0479">Metal-binding</keyword>
<dbReference type="EMBL" id="JAIWYP010000007">
    <property type="protein sequence ID" value="KAH3794172.1"/>
    <property type="molecule type" value="Genomic_DNA"/>
</dbReference>
<protein>
    <recommendedName>
        <fullName evidence="2">B box-type domain-containing protein</fullName>
    </recommendedName>
</protein>
<comment type="caution">
    <text evidence="3">The sequence shown here is derived from an EMBL/GenBank/DDBJ whole genome shotgun (WGS) entry which is preliminary data.</text>
</comment>
<gene>
    <name evidence="3" type="ORF">DPMN_147703</name>
</gene>
<dbReference type="OrthoDB" id="5800423at2759"/>
<feature type="domain" description="B box-type" evidence="2">
    <location>
        <begin position="16"/>
        <end position="59"/>
    </location>
</feature>